<dbReference type="EMBL" id="JAAIUW010000009">
    <property type="protein sequence ID" value="KAF7817443.1"/>
    <property type="molecule type" value="Genomic_DNA"/>
</dbReference>
<sequence>MCRWNMVHYIKPGSTFYATRHLHRTMSSCLQLQSKNRQQHAQRKWTQPVLAAAPFTLRYCYHDDDHSTPDVEIEITVGVAFGGSVSTAGNAALVVATFVSTQGLSGGKGLMADGTLVEPASTVRYRGGEVGGSVLNLIFPGEFSMTGLMPTKSLVRGEGFVANRALISELGRMWGRGRVVETVALGTLSLGPWEGLHVVEVGGVGVGVRVKVEWWVYKEVRIRIEREVA</sequence>
<dbReference type="Proteomes" id="UP000634136">
    <property type="component" value="Unassembled WGS sequence"/>
</dbReference>
<reference evidence="1" key="1">
    <citation type="submission" date="2020-09" db="EMBL/GenBank/DDBJ databases">
        <title>Genome-Enabled Discovery of Anthraquinone Biosynthesis in Senna tora.</title>
        <authorList>
            <person name="Kang S.-H."/>
            <person name="Pandey R.P."/>
            <person name="Lee C.-M."/>
            <person name="Sim J.-S."/>
            <person name="Jeong J.-T."/>
            <person name="Choi B.-S."/>
            <person name="Jung M."/>
            <person name="Ginzburg D."/>
            <person name="Zhao K."/>
            <person name="Won S.Y."/>
            <person name="Oh T.-J."/>
            <person name="Yu Y."/>
            <person name="Kim N.-H."/>
            <person name="Lee O.R."/>
            <person name="Lee T.-H."/>
            <person name="Bashyal P."/>
            <person name="Kim T.-S."/>
            <person name="Lee W.-H."/>
            <person name="Kawkins C."/>
            <person name="Kim C.-K."/>
            <person name="Kim J.S."/>
            <person name="Ahn B.O."/>
            <person name="Rhee S.Y."/>
            <person name="Sohng J.K."/>
        </authorList>
    </citation>
    <scope>NUCLEOTIDE SEQUENCE</scope>
    <source>
        <tissue evidence="1">Leaf</tissue>
    </source>
</reference>
<evidence type="ECO:0000313" key="2">
    <source>
        <dbReference type="Proteomes" id="UP000634136"/>
    </source>
</evidence>
<name>A0A834WDY4_9FABA</name>
<comment type="caution">
    <text evidence="1">The sequence shown here is derived from an EMBL/GenBank/DDBJ whole genome shotgun (WGS) entry which is preliminary data.</text>
</comment>
<protein>
    <submittedName>
        <fullName evidence="1">Uncharacterized protein</fullName>
    </submittedName>
</protein>
<gene>
    <name evidence="1" type="ORF">G2W53_031412</name>
</gene>
<dbReference type="AlphaFoldDB" id="A0A834WDY4"/>
<evidence type="ECO:0000313" key="1">
    <source>
        <dbReference type="EMBL" id="KAF7817443.1"/>
    </source>
</evidence>
<keyword evidence="2" id="KW-1185">Reference proteome</keyword>
<proteinExistence type="predicted"/>
<accession>A0A834WDY4</accession>
<organism evidence="1 2">
    <name type="scientific">Senna tora</name>
    <dbReference type="NCBI Taxonomy" id="362788"/>
    <lineage>
        <taxon>Eukaryota</taxon>
        <taxon>Viridiplantae</taxon>
        <taxon>Streptophyta</taxon>
        <taxon>Embryophyta</taxon>
        <taxon>Tracheophyta</taxon>
        <taxon>Spermatophyta</taxon>
        <taxon>Magnoliopsida</taxon>
        <taxon>eudicotyledons</taxon>
        <taxon>Gunneridae</taxon>
        <taxon>Pentapetalae</taxon>
        <taxon>rosids</taxon>
        <taxon>fabids</taxon>
        <taxon>Fabales</taxon>
        <taxon>Fabaceae</taxon>
        <taxon>Caesalpinioideae</taxon>
        <taxon>Cassia clade</taxon>
        <taxon>Senna</taxon>
    </lineage>
</organism>